<comment type="caution">
    <text evidence="2">The sequence shown here is derived from an EMBL/GenBank/DDBJ whole genome shotgun (WGS) entry which is preliminary data.</text>
</comment>
<organism evidence="2">
    <name type="scientific">marine sediment metagenome</name>
    <dbReference type="NCBI Taxonomy" id="412755"/>
    <lineage>
        <taxon>unclassified sequences</taxon>
        <taxon>metagenomes</taxon>
        <taxon>ecological metagenomes</taxon>
    </lineage>
</organism>
<evidence type="ECO:0000256" key="1">
    <source>
        <dbReference type="SAM" id="MobiDB-lite"/>
    </source>
</evidence>
<sequence>MAEQVADAGVAGGEQKNDQLVPWSRFNGVMNENKELKGSIEAMRGEVDTLKETVVGLQSAPDKGGAADIYGDPDRYVSDRVKVGVDEAMAAKDAESREAQRKTNEAAAIDLLHATPEWRADSHAADKDYGAVLKEMRTNPAEYARAAILLFNDMRKGKGDAGESVREDNNGNRRVKKEAVLSMKGKGAGNGGYTRGQIAAMSTEEFLKNKDAIIKAGQDGLISDD</sequence>
<feature type="compositionally biased region" description="Basic and acidic residues" evidence="1">
    <location>
        <begin position="159"/>
        <end position="171"/>
    </location>
</feature>
<gene>
    <name evidence="2" type="ORF">LCGC14_0800380</name>
</gene>
<protein>
    <submittedName>
        <fullName evidence="2">Uncharacterized protein</fullName>
    </submittedName>
</protein>
<dbReference type="AlphaFoldDB" id="A0A0F9PUD8"/>
<feature type="region of interest" description="Disordered" evidence="1">
    <location>
        <begin position="1"/>
        <end position="23"/>
    </location>
</feature>
<dbReference type="EMBL" id="LAZR01002152">
    <property type="protein sequence ID" value="KKN33779.1"/>
    <property type="molecule type" value="Genomic_DNA"/>
</dbReference>
<name>A0A0F9PUD8_9ZZZZ</name>
<accession>A0A0F9PUD8</accession>
<evidence type="ECO:0000313" key="2">
    <source>
        <dbReference type="EMBL" id="KKN33779.1"/>
    </source>
</evidence>
<reference evidence="2" key="1">
    <citation type="journal article" date="2015" name="Nature">
        <title>Complex archaea that bridge the gap between prokaryotes and eukaryotes.</title>
        <authorList>
            <person name="Spang A."/>
            <person name="Saw J.H."/>
            <person name="Jorgensen S.L."/>
            <person name="Zaremba-Niedzwiedzka K."/>
            <person name="Martijn J."/>
            <person name="Lind A.E."/>
            <person name="van Eijk R."/>
            <person name="Schleper C."/>
            <person name="Guy L."/>
            <person name="Ettema T.J."/>
        </authorList>
    </citation>
    <scope>NUCLEOTIDE SEQUENCE</scope>
</reference>
<feature type="region of interest" description="Disordered" evidence="1">
    <location>
        <begin position="159"/>
        <end position="195"/>
    </location>
</feature>
<proteinExistence type="predicted"/>